<proteinExistence type="predicted"/>
<evidence type="ECO:0000313" key="1">
    <source>
        <dbReference type="EMBL" id="KAJ1351108.1"/>
    </source>
</evidence>
<reference evidence="1" key="1">
    <citation type="submission" date="2021-06" db="EMBL/GenBank/DDBJ databases">
        <title>Parelaphostrongylus tenuis whole genome reference sequence.</title>
        <authorList>
            <person name="Garwood T.J."/>
            <person name="Larsen P.A."/>
            <person name="Fountain-Jones N.M."/>
            <person name="Garbe J.R."/>
            <person name="Macchietto M.G."/>
            <person name="Kania S.A."/>
            <person name="Gerhold R.W."/>
            <person name="Richards J.E."/>
            <person name="Wolf T.M."/>
        </authorList>
    </citation>
    <scope>NUCLEOTIDE SEQUENCE</scope>
    <source>
        <strain evidence="1">MNPRO001-30</strain>
        <tissue evidence="1">Meninges</tissue>
    </source>
</reference>
<comment type="caution">
    <text evidence="1">The sequence shown here is derived from an EMBL/GenBank/DDBJ whole genome shotgun (WGS) entry which is preliminary data.</text>
</comment>
<dbReference type="Proteomes" id="UP001196413">
    <property type="component" value="Unassembled WGS sequence"/>
</dbReference>
<dbReference type="EMBL" id="JAHQIW010001008">
    <property type="protein sequence ID" value="KAJ1351108.1"/>
    <property type="molecule type" value="Genomic_DNA"/>
</dbReference>
<name>A0AAD5M785_PARTN</name>
<sequence>MNTPYPGRQTHIAKSPSEVLEKLDNTMTICKRFLDDILLTVAELCAPQHIFHSSGLLAIVVHGGGFIRAWLARVSYRDLLNIAGTNTADANIDIKQLIDSSSEYVRPARMRSSSWTGVFSWRPFYSSFRPSVV</sequence>
<dbReference type="AlphaFoldDB" id="A0AAD5M785"/>
<gene>
    <name evidence="1" type="ORF">KIN20_007059</name>
</gene>
<keyword evidence="2" id="KW-1185">Reference proteome</keyword>
<accession>A0AAD5M785</accession>
<evidence type="ECO:0000313" key="2">
    <source>
        <dbReference type="Proteomes" id="UP001196413"/>
    </source>
</evidence>
<protein>
    <submittedName>
        <fullName evidence="1">Uncharacterized protein</fullName>
    </submittedName>
</protein>
<organism evidence="1 2">
    <name type="scientific">Parelaphostrongylus tenuis</name>
    <name type="common">Meningeal worm</name>
    <dbReference type="NCBI Taxonomy" id="148309"/>
    <lineage>
        <taxon>Eukaryota</taxon>
        <taxon>Metazoa</taxon>
        <taxon>Ecdysozoa</taxon>
        <taxon>Nematoda</taxon>
        <taxon>Chromadorea</taxon>
        <taxon>Rhabditida</taxon>
        <taxon>Rhabditina</taxon>
        <taxon>Rhabditomorpha</taxon>
        <taxon>Strongyloidea</taxon>
        <taxon>Metastrongylidae</taxon>
        <taxon>Parelaphostrongylus</taxon>
    </lineage>
</organism>